<evidence type="ECO:0000313" key="1">
    <source>
        <dbReference type="EMBL" id="OAY44431.1"/>
    </source>
</evidence>
<gene>
    <name evidence="1" type="ORF">MANES_08G149500</name>
</gene>
<accession>A0A2C9VI13</accession>
<organism evidence="1">
    <name type="scientific">Manihot esculenta</name>
    <name type="common">Cassava</name>
    <name type="synonym">Jatropha manihot</name>
    <dbReference type="NCBI Taxonomy" id="3983"/>
    <lineage>
        <taxon>Eukaryota</taxon>
        <taxon>Viridiplantae</taxon>
        <taxon>Streptophyta</taxon>
        <taxon>Embryophyta</taxon>
        <taxon>Tracheophyta</taxon>
        <taxon>Spermatophyta</taxon>
        <taxon>Magnoliopsida</taxon>
        <taxon>eudicotyledons</taxon>
        <taxon>Gunneridae</taxon>
        <taxon>Pentapetalae</taxon>
        <taxon>rosids</taxon>
        <taxon>fabids</taxon>
        <taxon>Malpighiales</taxon>
        <taxon>Euphorbiaceae</taxon>
        <taxon>Crotonoideae</taxon>
        <taxon>Manihoteae</taxon>
        <taxon>Manihot</taxon>
    </lineage>
</organism>
<protein>
    <submittedName>
        <fullName evidence="1">Uncharacterized protein</fullName>
    </submittedName>
</protein>
<reference evidence="1" key="1">
    <citation type="submission" date="2016-02" db="EMBL/GenBank/DDBJ databases">
        <title>WGS assembly of Manihot esculenta.</title>
        <authorList>
            <person name="Bredeson J.V."/>
            <person name="Prochnik S.E."/>
            <person name="Lyons J.B."/>
            <person name="Schmutz J."/>
            <person name="Grimwood J."/>
            <person name="Vrebalov J."/>
            <person name="Bart R.S."/>
            <person name="Amuge T."/>
            <person name="Ferguson M.E."/>
            <person name="Green R."/>
            <person name="Putnam N."/>
            <person name="Stites J."/>
            <person name="Rounsley S."/>
            <person name="Rokhsar D.S."/>
        </authorList>
    </citation>
    <scope>NUCLEOTIDE SEQUENCE [LARGE SCALE GENOMIC DNA]</scope>
    <source>
        <tissue evidence="1">Leaf</tissue>
    </source>
</reference>
<dbReference type="EMBL" id="CM004394">
    <property type="protein sequence ID" value="OAY44431.1"/>
    <property type="molecule type" value="Genomic_DNA"/>
</dbReference>
<name>A0A2C9VI13_MANES</name>
<dbReference type="AlphaFoldDB" id="A0A2C9VI13"/>
<proteinExistence type="predicted"/>
<sequence>MAELHQITSRGFSSLLLISNDTSRCMIYLTLVYNYFCFSVAENNTPHVL</sequence>